<dbReference type="InterPro" id="IPR014752">
    <property type="entry name" value="Arrestin-like_C"/>
</dbReference>
<dbReference type="AlphaFoldDB" id="A0A286ULL9"/>
<dbReference type="Gene3D" id="2.60.40.640">
    <property type="match status" value="1"/>
</dbReference>
<reference evidence="1 2" key="1">
    <citation type="journal article" date="2017" name="Mol. Ecol.">
        <title>Comparative and population genomic landscape of Phellinus noxius: A hypervariable fungus causing root rot in trees.</title>
        <authorList>
            <person name="Chung C.L."/>
            <person name="Lee T.J."/>
            <person name="Akiba M."/>
            <person name="Lee H.H."/>
            <person name="Kuo T.H."/>
            <person name="Liu D."/>
            <person name="Ke H.M."/>
            <person name="Yokoi T."/>
            <person name="Roa M.B."/>
            <person name="Lu M.J."/>
            <person name="Chang Y.Y."/>
            <person name="Ann P.J."/>
            <person name="Tsai J.N."/>
            <person name="Chen C.Y."/>
            <person name="Tzean S.S."/>
            <person name="Ota Y."/>
            <person name="Hattori T."/>
            <person name="Sahashi N."/>
            <person name="Liou R.F."/>
            <person name="Kikuchi T."/>
            <person name="Tsai I.J."/>
        </authorList>
    </citation>
    <scope>NUCLEOTIDE SEQUENCE [LARGE SCALE GENOMIC DNA]</scope>
    <source>
        <strain evidence="1 2">FFPRI411160</strain>
    </source>
</reference>
<keyword evidence="2" id="KW-1185">Reference proteome</keyword>
<gene>
    <name evidence="1" type="ORF">PNOK_0313400</name>
</gene>
<evidence type="ECO:0000313" key="1">
    <source>
        <dbReference type="EMBL" id="PAV20507.1"/>
    </source>
</evidence>
<protein>
    <recommendedName>
        <fullName evidence="3">Arrestin-like N-terminal domain-containing protein</fullName>
    </recommendedName>
</protein>
<accession>A0A286ULL9</accession>
<organism evidence="1 2">
    <name type="scientific">Pyrrhoderma noxium</name>
    <dbReference type="NCBI Taxonomy" id="2282107"/>
    <lineage>
        <taxon>Eukaryota</taxon>
        <taxon>Fungi</taxon>
        <taxon>Dikarya</taxon>
        <taxon>Basidiomycota</taxon>
        <taxon>Agaricomycotina</taxon>
        <taxon>Agaricomycetes</taxon>
        <taxon>Hymenochaetales</taxon>
        <taxon>Hymenochaetaceae</taxon>
        <taxon>Pyrrhoderma</taxon>
    </lineage>
</organism>
<dbReference type="SUPFAM" id="SSF81296">
    <property type="entry name" value="E set domains"/>
    <property type="match status" value="1"/>
</dbReference>
<name>A0A286ULL9_9AGAM</name>
<evidence type="ECO:0008006" key="3">
    <source>
        <dbReference type="Google" id="ProtNLM"/>
    </source>
</evidence>
<dbReference type="OrthoDB" id="3261578at2759"/>
<sequence length="450" mass="49953">MPAHSLISVSTNEASFSTSGHDVSFYRSLDDCSRRETVPQSPLSVSAQSIPPIGMLLTSIPPTTHEYTLNLSRGSSFAAVKLHSWASSSSSSPVYAEGQCIAGQVELSLRNPDRIKVISVSVDGYYMIPGYETKTFMHLSETVWDNTMGDPRSGGVFLSSKGAFDHSGKLHGKYSWSFKIELPKELEALDRKGRKPRIISSLPPSLRGNHGQVRIGYEVIVKLKRPGLRFGNSLTIPFSYIPTSLPDPFSPLFQDDSWPNTPSELKNSSWHTFPQAQIHGHLHRKRVSFSFTLALAKPLSYTRGSFIPCFLIITSSDPLSLENMSRPSSPQIFVKSIMSLSTPFGGELNLEGEERFISKANWMYHSFTPSESRRTLYGEIQLPPTLTPTFSFGKLELKYEVLVLPFAAPGYTQTNDRPNLRAGIGITTLSSGDFREQSRSFSSQDRLRSP</sequence>
<dbReference type="Proteomes" id="UP000217199">
    <property type="component" value="Unassembled WGS sequence"/>
</dbReference>
<dbReference type="EMBL" id="NBII01000003">
    <property type="protein sequence ID" value="PAV20507.1"/>
    <property type="molecule type" value="Genomic_DNA"/>
</dbReference>
<evidence type="ECO:0000313" key="2">
    <source>
        <dbReference type="Proteomes" id="UP000217199"/>
    </source>
</evidence>
<comment type="caution">
    <text evidence="1">The sequence shown here is derived from an EMBL/GenBank/DDBJ whole genome shotgun (WGS) entry which is preliminary data.</text>
</comment>
<proteinExistence type="predicted"/>
<dbReference type="InParanoid" id="A0A286ULL9"/>
<dbReference type="InterPro" id="IPR014756">
    <property type="entry name" value="Ig_E-set"/>
</dbReference>